<dbReference type="PIRSF" id="PIRSF004505">
    <property type="entry name" value="MT_bac"/>
    <property type="match status" value="1"/>
</dbReference>
<keyword evidence="5" id="KW-0963">Cytoplasm</keyword>
<sequence length="147" mass="16487">MPRPITQLCDDYAKRLKRHGGLEVIEIPEARADREREAGRRQAMADEAQRLLAKVPDGALVVTLDRGGKLIDSEAFAAQLGRWRDDGERSICFLLGGPDGLDDSVLTQARFSLSFGPMTFPHPLARAMLCEQVYRAVTILERIPYHR</sequence>
<dbReference type="GO" id="GO:0005737">
    <property type="term" value="C:cytoplasm"/>
    <property type="evidence" value="ECO:0007669"/>
    <property type="project" value="UniProtKB-SubCell"/>
</dbReference>
<comment type="caution">
    <text evidence="6">The sequence shown here is derived from an EMBL/GenBank/DDBJ whole genome shotgun (WGS) entry which is preliminary data.</text>
</comment>
<gene>
    <name evidence="5" type="primary">rlmH</name>
    <name evidence="6" type="ORF">MAIT1_01620</name>
</gene>
<dbReference type="EMBL" id="LVJN01000020">
    <property type="protein sequence ID" value="OSM01613.1"/>
    <property type="molecule type" value="Genomic_DNA"/>
</dbReference>
<comment type="function">
    <text evidence="5">Specifically methylates the pseudouridine at position 1915 (m3Psi1915) in 23S rRNA.</text>
</comment>
<dbReference type="PANTHER" id="PTHR33603">
    <property type="entry name" value="METHYLTRANSFERASE"/>
    <property type="match status" value="1"/>
</dbReference>
<comment type="catalytic activity">
    <reaction evidence="5">
        <text>pseudouridine(1915) in 23S rRNA + S-adenosyl-L-methionine = N(3)-methylpseudouridine(1915) in 23S rRNA + S-adenosyl-L-homocysteine + H(+)</text>
        <dbReference type="Rhea" id="RHEA:42752"/>
        <dbReference type="Rhea" id="RHEA-COMP:10221"/>
        <dbReference type="Rhea" id="RHEA-COMP:10222"/>
        <dbReference type="ChEBI" id="CHEBI:15378"/>
        <dbReference type="ChEBI" id="CHEBI:57856"/>
        <dbReference type="ChEBI" id="CHEBI:59789"/>
        <dbReference type="ChEBI" id="CHEBI:65314"/>
        <dbReference type="ChEBI" id="CHEBI:74486"/>
        <dbReference type="EC" id="2.1.1.177"/>
    </reaction>
</comment>
<feature type="binding site" evidence="5">
    <location>
        <begin position="115"/>
        <end position="120"/>
    </location>
    <ligand>
        <name>S-adenosyl-L-methionine</name>
        <dbReference type="ChEBI" id="CHEBI:59789"/>
    </ligand>
</feature>
<comment type="subcellular location">
    <subcellularLocation>
        <location evidence="5">Cytoplasm</location>
    </subcellularLocation>
</comment>
<dbReference type="InterPro" id="IPR029028">
    <property type="entry name" value="Alpha/beta_knot_MTases"/>
</dbReference>
<feature type="binding site" evidence="5">
    <location>
        <position position="64"/>
    </location>
    <ligand>
        <name>S-adenosyl-L-methionine</name>
        <dbReference type="ChEBI" id="CHEBI:59789"/>
    </ligand>
</feature>
<proteinExistence type="inferred from homology"/>
<comment type="subunit">
    <text evidence="5">Homodimer.</text>
</comment>
<dbReference type="AlphaFoldDB" id="A0A1Y2K0P7"/>
<evidence type="ECO:0000256" key="2">
    <source>
        <dbReference type="ARBA" id="ARBA00022679"/>
    </source>
</evidence>
<dbReference type="PANTHER" id="PTHR33603:SF1">
    <property type="entry name" value="RIBOSOMAL RNA LARGE SUBUNIT METHYLTRANSFERASE H"/>
    <property type="match status" value="1"/>
</dbReference>
<reference evidence="6 7" key="1">
    <citation type="journal article" date="2016" name="BMC Genomics">
        <title>Combined genomic and structural analyses of a cultured magnetotactic bacterium reveals its niche adaptation to a dynamic environment.</title>
        <authorList>
            <person name="Araujo A.C."/>
            <person name="Morillo V."/>
            <person name="Cypriano J."/>
            <person name="Teixeira L.C."/>
            <person name="Leao P."/>
            <person name="Lyra S."/>
            <person name="Almeida L.G."/>
            <person name="Bazylinski D.A."/>
            <person name="Vasconcellos A.T."/>
            <person name="Abreu F."/>
            <person name="Lins U."/>
        </authorList>
    </citation>
    <scope>NUCLEOTIDE SEQUENCE [LARGE SCALE GENOMIC DNA]</scope>
    <source>
        <strain evidence="6 7">IT-1</strain>
    </source>
</reference>
<evidence type="ECO:0000313" key="7">
    <source>
        <dbReference type="Proteomes" id="UP000194003"/>
    </source>
</evidence>
<keyword evidence="5" id="KW-0698">rRNA processing</keyword>
<dbReference type="EC" id="2.1.1.177" evidence="5"/>
<dbReference type="SUPFAM" id="SSF75217">
    <property type="entry name" value="alpha/beta knot"/>
    <property type="match status" value="1"/>
</dbReference>
<organism evidence="6 7">
    <name type="scientific">Magnetofaba australis IT-1</name>
    <dbReference type="NCBI Taxonomy" id="1434232"/>
    <lineage>
        <taxon>Bacteria</taxon>
        <taxon>Pseudomonadati</taxon>
        <taxon>Pseudomonadota</taxon>
        <taxon>Magnetococcia</taxon>
        <taxon>Magnetococcales</taxon>
        <taxon>Magnetococcaceae</taxon>
        <taxon>Magnetofaba</taxon>
    </lineage>
</organism>
<feature type="binding site" evidence="5">
    <location>
        <position position="96"/>
    </location>
    <ligand>
        <name>S-adenosyl-L-methionine</name>
        <dbReference type="ChEBI" id="CHEBI:59789"/>
    </ligand>
</feature>
<accession>A0A1Y2K0P7</accession>
<evidence type="ECO:0000256" key="5">
    <source>
        <dbReference type="HAMAP-Rule" id="MF_00658"/>
    </source>
</evidence>
<dbReference type="Pfam" id="PF02590">
    <property type="entry name" value="SPOUT_MTase"/>
    <property type="match status" value="1"/>
</dbReference>
<dbReference type="HAMAP" id="MF_00658">
    <property type="entry name" value="23SrRNA_methyltr_H"/>
    <property type="match status" value="1"/>
</dbReference>
<evidence type="ECO:0000313" key="6">
    <source>
        <dbReference type="EMBL" id="OSM01613.1"/>
    </source>
</evidence>
<dbReference type="InterPro" id="IPR029026">
    <property type="entry name" value="tRNA_m1G_MTases_N"/>
</dbReference>
<keyword evidence="1 5" id="KW-0489">Methyltransferase</keyword>
<keyword evidence="3 5" id="KW-0949">S-adenosyl-L-methionine</keyword>
<dbReference type="CDD" id="cd18081">
    <property type="entry name" value="RlmH-like"/>
    <property type="match status" value="1"/>
</dbReference>
<dbReference type="Proteomes" id="UP000194003">
    <property type="component" value="Unassembled WGS sequence"/>
</dbReference>
<name>A0A1Y2K0P7_9PROT</name>
<evidence type="ECO:0000256" key="4">
    <source>
        <dbReference type="ARBA" id="ARBA00038303"/>
    </source>
</evidence>
<keyword evidence="7" id="KW-1185">Reference proteome</keyword>
<dbReference type="Gene3D" id="3.40.1280.10">
    <property type="match status" value="1"/>
</dbReference>
<dbReference type="STRING" id="1434232.MAIT1_01620"/>
<evidence type="ECO:0000256" key="3">
    <source>
        <dbReference type="ARBA" id="ARBA00022691"/>
    </source>
</evidence>
<keyword evidence="2 5" id="KW-0808">Transferase</keyword>
<protein>
    <recommendedName>
        <fullName evidence="5">Ribosomal RNA large subunit methyltransferase H</fullName>
        <ecNumber evidence="5">2.1.1.177</ecNumber>
    </recommendedName>
    <alternativeName>
        <fullName evidence="5">23S rRNA (pseudouridine1915-N3)-methyltransferase</fullName>
    </alternativeName>
    <alternativeName>
        <fullName evidence="5">23S rRNA m3Psi1915 methyltransferase</fullName>
    </alternativeName>
    <alternativeName>
        <fullName evidence="5">rRNA (pseudouridine-N3-)-methyltransferase RlmH</fullName>
    </alternativeName>
</protein>
<evidence type="ECO:0000256" key="1">
    <source>
        <dbReference type="ARBA" id="ARBA00022603"/>
    </source>
</evidence>
<dbReference type="InterPro" id="IPR003742">
    <property type="entry name" value="RlmH-like"/>
</dbReference>
<dbReference type="GO" id="GO:0070038">
    <property type="term" value="F:rRNA (pseudouridine-N3-)-methyltransferase activity"/>
    <property type="evidence" value="ECO:0007669"/>
    <property type="project" value="UniProtKB-UniRule"/>
</dbReference>
<comment type="similarity">
    <text evidence="4 5">Belongs to the RNA methyltransferase RlmH family.</text>
</comment>